<feature type="transmembrane region" description="Helical" evidence="6">
    <location>
        <begin position="35"/>
        <end position="57"/>
    </location>
</feature>
<gene>
    <name evidence="7" type="ORF">CGU03_13420</name>
</gene>
<dbReference type="AlphaFoldDB" id="A0A271VPL8"/>
<keyword evidence="7" id="KW-0762">Sugar transport</keyword>
<reference evidence="8" key="1">
    <citation type="submission" date="2017-07" db="EMBL/GenBank/DDBJ databases">
        <authorList>
            <person name="Boucher Y."/>
            <person name="Orata F.D."/>
        </authorList>
    </citation>
    <scope>NUCLEOTIDE SEQUENCE [LARGE SCALE GENOMIC DNA]</scope>
    <source>
        <strain evidence="8">OYP9E10</strain>
    </source>
</reference>
<dbReference type="InterPro" id="IPR050833">
    <property type="entry name" value="Poly_Biosynth_Transport"/>
</dbReference>
<feature type="transmembrane region" description="Helical" evidence="6">
    <location>
        <begin position="433"/>
        <end position="456"/>
    </location>
</feature>
<dbReference type="PANTHER" id="PTHR30250">
    <property type="entry name" value="PST FAMILY PREDICTED COLANIC ACID TRANSPORTER"/>
    <property type="match status" value="1"/>
</dbReference>
<evidence type="ECO:0000256" key="6">
    <source>
        <dbReference type="SAM" id="Phobius"/>
    </source>
</evidence>
<keyword evidence="7" id="KW-0813">Transport</keyword>
<evidence type="ECO:0000256" key="1">
    <source>
        <dbReference type="ARBA" id="ARBA00004651"/>
    </source>
</evidence>
<dbReference type="GO" id="GO:0005886">
    <property type="term" value="C:plasma membrane"/>
    <property type="evidence" value="ECO:0007669"/>
    <property type="project" value="UniProtKB-SubCell"/>
</dbReference>
<feature type="transmembrane region" description="Helical" evidence="6">
    <location>
        <begin position="346"/>
        <end position="364"/>
    </location>
</feature>
<organism evidence="7 8">
    <name type="scientific">Vibrio metoecus</name>
    <dbReference type="NCBI Taxonomy" id="1481663"/>
    <lineage>
        <taxon>Bacteria</taxon>
        <taxon>Pseudomonadati</taxon>
        <taxon>Pseudomonadota</taxon>
        <taxon>Gammaproteobacteria</taxon>
        <taxon>Vibrionales</taxon>
        <taxon>Vibrionaceae</taxon>
        <taxon>Vibrio</taxon>
    </lineage>
</organism>
<name>A0A271VPL8_VIBMT</name>
<feature type="transmembrane region" description="Helical" evidence="6">
    <location>
        <begin position="370"/>
        <end position="392"/>
    </location>
</feature>
<evidence type="ECO:0000256" key="4">
    <source>
        <dbReference type="ARBA" id="ARBA00022989"/>
    </source>
</evidence>
<feature type="transmembrane region" description="Helical" evidence="6">
    <location>
        <begin position="308"/>
        <end position="326"/>
    </location>
</feature>
<dbReference type="Pfam" id="PF13440">
    <property type="entry name" value="Polysacc_synt_3"/>
    <property type="match status" value="1"/>
</dbReference>
<keyword evidence="4 6" id="KW-1133">Transmembrane helix</keyword>
<comment type="subcellular location">
    <subcellularLocation>
        <location evidence="1">Cell membrane</location>
        <topology evidence="1">Multi-pass membrane protein</topology>
    </subcellularLocation>
</comment>
<evidence type="ECO:0000256" key="5">
    <source>
        <dbReference type="ARBA" id="ARBA00023136"/>
    </source>
</evidence>
<feature type="transmembrane region" description="Helical" evidence="6">
    <location>
        <begin position="78"/>
        <end position="102"/>
    </location>
</feature>
<keyword evidence="5 6" id="KW-0472">Membrane</keyword>
<dbReference type="RefSeq" id="WP_055043904.1">
    <property type="nucleotide sequence ID" value="NZ_CP129421.1"/>
</dbReference>
<dbReference type="PANTHER" id="PTHR30250:SF31">
    <property type="entry name" value="INNER MEMBRANE PROTEIN YGHQ"/>
    <property type="match status" value="1"/>
</dbReference>
<feature type="transmembrane region" description="Helical" evidence="6">
    <location>
        <begin position="166"/>
        <end position="184"/>
    </location>
</feature>
<sequence length="469" mass="52186">MIRHLFQYAPVQAFSALSVFVLIAVQTRFLTLENYGVLAVAMVVLELVRAFSSQWLNSSMLRLYPGYSVREQVQLVQTISLLVIIGSLLGFIAIAATLFIYQQLNWELLLVLGALLSVKSIFQYQLELSRLNERLRAYCQASLLQSISSILLSMLCFSYSATIESALLALTLSFGFGALVLGLPKRPKWHLDILKSLLIYGIPIMLAGGIGVLSSRIDRLFIAHFSGMYETGIYAAQANLLMGVLGLVFMVVAMPLYPNLAKHAEDKPAILTLHKAYLNLLVAITFPALLGVGILQKEIITLFLGEQYLSETNALFWILASAIYLINFKGHYIDHGLQFLLQTRKLLWVSVSGLLANVLLLPFMLNQFGILGAAISLLIVSGLAAMFSFSCALRAGYRYIVGIDGVKVFISSILMGCYLYAVKQWPLTINSIFVLVFYITSSLLFYGLCLLCANAFNVRQYLLSKWRFN</sequence>
<dbReference type="GeneID" id="94014327"/>
<feature type="transmembrane region" description="Helical" evidence="6">
    <location>
        <begin position="196"/>
        <end position="214"/>
    </location>
</feature>
<feature type="transmembrane region" description="Helical" evidence="6">
    <location>
        <begin position="12"/>
        <end position="29"/>
    </location>
</feature>
<feature type="transmembrane region" description="Helical" evidence="6">
    <location>
        <begin position="399"/>
        <end position="421"/>
    </location>
</feature>
<dbReference type="Proteomes" id="UP000216173">
    <property type="component" value="Unassembled WGS sequence"/>
</dbReference>
<evidence type="ECO:0000313" key="8">
    <source>
        <dbReference type="Proteomes" id="UP000216173"/>
    </source>
</evidence>
<evidence type="ECO:0000313" key="7">
    <source>
        <dbReference type="EMBL" id="PAR20110.1"/>
    </source>
</evidence>
<keyword evidence="3 6" id="KW-0812">Transmembrane</keyword>
<evidence type="ECO:0000256" key="3">
    <source>
        <dbReference type="ARBA" id="ARBA00022692"/>
    </source>
</evidence>
<comment type="caution">
    <text evidence="7">The sequence shown here is derived from an EMBL/GenBank/DDBJ whole genome shotgun (WGS) entry which is preliminary data.</text>
</comment>
<keyword evidence="2" id="KW-1003">Cell membrane</keyword>
<evidence type="ECO:0000256" key="2">
    <source>
        <dbReference type="ARBA" id="ARBA00022475"/>
    </source>
</evidence>
<dbReference type="EMBL" id="NMSH01000022">
    <property type="protein sequence ID" value="PAR20110.1"/>
    <property type="molecule type" value="Genomic_DNA"/>
</dbReference>
<feature type="transmembrane region" description="Helical" evidence="6">
    <location>
        <begin position="234"/>
        <end position="257"/>
    </location>
</feature>
<accession>A0A271VPL8</accession>
<feature type="transmembrane region" description="Helical" evidence="6">
    <location>
        <begin position="277"/>
        <end position="296"/>
    </location>
</feature>
<protein>
    <submittedName>
        <fullName evidence="7">Sugar transporter</fullName>
    </submittedName>
</protein>
<proteinExistence type="predicted"/>